<dbReference type="OrthoDB" id="9979446at2759"/>
<dbReference type="EMBL" id="CAJOBP010002870">
    <property type="protein sequence ID" value="CAF4378703.1"/>
    <property type="molecule type" value="Genomic_DNA"/>
</dbReference>
<dbReference type="AlphaFoldDB" id="A0A817TXB7"/>
<comment type="caution">
    <text evidence="4">The sequence shown here is derived from an EMBL/GenBank/DDBJ whole genome shotgun (WGS) entry which is preliminary data.</text>
</comment>
<dbReference type="Proteomes" id="UP000663848">
    <property type="component" value="Unassembled WGS sequence"/>
</dbReference>
<evidence type="ECO:0000256" key="1">
    <source>
        <dbReference type="SAM" id="Coils"/>
    </source>
</evidence>
<dbReference type="Proteomes" id="UP000663873">
    <property type="component" value="Unassembled WGS sequence"/>
</dbReference>
<evidence type="ECO:0000313" key="10">
    <source>
        <dbReference type="EMBL" id="CAF4646334.1"/>
    </source>
</evidence>
<dbReference type="Proteomes" id="UP000663825">
    <property type="component" value="Unassembled WGS sequence"/>
</dbReference>
<dbReference type="EMBL" id="CAJNYU010000015">
    <property type="protein sequence ID" value="CAF3314209.1"/>
    <property type="molecule type" value="Genomic_DNA"/>
</dbReference>
<dbReference type="EMBL" id="CAJNYT010002916">
    <property type="protein sequence ID" value="CAF3501062.1"/>
    <property type="molecule type" value="Genomic_DNA"/>
</dbReference>
<dbReference type="EMBL" id="CAJNYD010002959">
    <property type="protein sequence ID" value="CAF3466294.1"/>
    <property type="molecule type" value="Genomic_DNA"/>
</dbReference>
<dbReference type="EMBL" id="CAJOBS010005826">
    <property type="protein sequence ID" value="CAF4905356.1"/>
    <property type="molecule type" value="Genomic_DNA"/>
</dbReference>
<dbReference type="Proteomes" id="UP000663865">
    <property type="component" value="Unassembled WGS sequence"/>
</dbReference>
<evidence type="ECO:0000313" key="5">
    <source>
        <dbReference type="EMBL" id="CAF3466294.1"/>
    </source>
</evidence>
<protein>
    <submittedName>
        <fullName evidence="4">Uncharacterized protein</fullName>
    </submittedName>
</protein>
<dbReference type="EMBL" id="CAJNXB010003522">
    <property type="protein sequence ID" value="CAF3322277.1"/>
    <property type="molecule type" value="Genomic_DNA"/>
</dbReference>
<dbReference type="EMBL" id="CAJNYV010000011">
    <property type="protein sequence ID" value="CAF3321417.1"/>
    <property type="molecule type" value="Genomic_DNA"/>
</dbReference>
<dbReference type="SUPFAM" id="SSF50978">
    <property type="entry name" value="WD40 repeat-like"/>
    <property type="match status" value="1"/>
</dbReference>
<dbReference type="EMBL" id="CAJOBQ010002212">
    <property type="protein sequence ID" value="CAF4546112.1"/>
    <property type="molecule type" value="Genomic_DNA"/>
</dbReference>
<dbReference type="EMBL" id="CAJOBO010000302">
    <property type="protein sequence ID" value="CAF4187633.1"/>
    <property type="molecule type" value="Genomic_DNA"/>
</dbReference>
<dbReference type="Proteomes" id="UP000663862">
    <property type="component" value="Unassembled WGS sequence"/>
</dbReference>
<evidence type="ECO:0000313" key="3">
    <source>
        <dbReference type="EMBL" id="CAF3321417.1"/>
    </source>
</evidence>
<feature type="coiled-coil region" evidence="1">
    <location>
        <begin position="12"/>
        <end position="39"/>
    </location>
</feature>
<dbReference type="Proteomes" id="UP000663872">
    <property type="component" value="Unassembled WGS sequence"/>
</dbReference>
<dbReference type="Proteomes" id="UP000663851">
    <property type="component" value="Unassembled WGS sequence"/>
</dbReference>
<accession>A0A817TXB7</accession>
<evidence type="ECO:0000313" key="12">
    <source>
        <dbReference type="Proteomes" id="UP000663825"/>
    </source>
</evidence>
<evidence type="ECO:0000313" key="11">
    <source>
        <dbReference type="EMBL" id="CAF4905356.1"/>
    </source>
</evidence>
<keyword evidence="1" id="KW-0175">Coiled coil</keyword>
<dbReference type="EMBL" id="CAJOBR010001940">
    <property type="protein sequence ID" value="CAF4646334.1"/>
    <property type="molecule type" value="Genomic_DNA"/>
</dbReference>
<sequence>MATSRVSNGTILSASRNERRQVQARIRAIQQRTNALNEELSHSSSMANTAVRDIEQTYMAITSEFQEQRDQLLRRIHHIKQNIQQSTSELNGIRKNLRSTESFHLPESTSRQLADMEVHEMNAMVDDIERVLSNIAQQLKQYRFQPAHGYASGKTLGKISVDKNANRRESGLSSSKLIMTPNNPYNLISVHKLFTVDLDISAEWIVSSMVDRLFLCNSEGEVRIFSYSRRLRRQPLLTERFHLSTIRLISSFTATHDYLISFETDTHTIALHTHHGALLVRLDFPYDPIMIVRCDYFTKNQLWSCSRTKRQCFQFSVNHATKEILPMEQLDFKRPVAGIVIDPVGISSDDHDRIGIHDINNVTTDRLLIYTNNQNTIIPLDSIKYADRHLTSQIDRVLLVPKQPNLIVMLYAPQSTITNLHEVVIVDIESQPAQILQRLQEPNGIKNIDVTLNGEIVYSVTPPANKRIVPKLHIYSLVN</sequence>
<dbReference type="Proteomes" id="UP000663833">
    <property type="component" value="Unassembled WGS sequence"/>
</dbReference>
<evidence type="ECO:0000313" key="6">
    <source>
        <dbReference type="EMBL" id="CAF3501062.1"/>
    </source>
</evidence>
<dbReference type="Proteomes" id="UP000663869">
    <property type="component" value="Unassembled WGS sequence"/>
</dbReference>
<evidence type="ECO:0000313" key="8">
    <source>
        <dbReference type="EMBL" id="CAF4378703.1"/>
    </source>
</evidence>
<evidence type="ECO:0000313" key="13">
    <source>
        <dbReference type="Proteomes" id="UP000663873"/>
    </source>
</evidence>
<evidence type="ECO:0000313" key="7">
    <source>
        <dbReference type="EMBL" id="CAF4187633.1"/>
    </source>
</evidence>
<evidence type="ECO:0000313" key="4">
    <source>
        <dbReference type="EMBL" id="CAF3322277.1"/>
    </source>
</evidence>
<proteinExistence type="predicted"/>
<keyword evidence="13" id="KW-1185">Reference proteome</keyword>
<name>A0A817TXB7_9BILA</name>
<organism evidence="4 12">
    <name type="scientific">Rotaria socialis</name>
    <dbReference type="NCBI Taxonomy" id="392032"/>
    <lineage>
        <taxon>Eukaryota</taxon>
        <taxon>Metazoa</taxon>
        <taxon>Spiralia</taxon>
        <taxon>Gnathifera</taxon>
        <taxon>Rotifera</taxon>
        <taxon>Eurotatoria</taxon>
        <taxon>Bdelloidea</taxon>
        <taxon>Philodinida</taxon>
        <taxon>Philodinidae</taxon>
        <taxon>Rotaria</taxon>
    </lineage>
</organism>
<reference evidence="4" key="1">
    <citation type="submission" date="2021-02" db="EMBL/GenBank/DDBJ databases">
        <authorList>
            <person name="Nowell W R."/>
        </authorList>
    </citation>
    <scope>NUCLEOTIDE SEQUENCE</scope>
</reference>
<dbReference type="InterPro" id="IPR036322">
    <property type="entry name" value="WD40_repeat_dom_sf"/>
</dbReference>
<gene>
    <name evidence="2" type="ORF">FME351_LOCUS722</name>
    <name evidence="6" type="ORF">GRG538_LOCUS17600</name>
    <name evidence="7" type="ORF">HFQ381_LOCUS6633</name>
    <name evidence="3" type="ORF">KIK155_LOCUS524</name>
    <name evidence="5" type="ORF">LUA448_LOCUS23030</name>
    <name evidence="10" type="ORF">QYT958_LOCUS14500</name>
    <name evidence="4" type="ORF">TIS948_LOCUS20297</name>
    <name evidence="11" type="ORF">TOA249_LOCUS30992</name>
    <name evidence="9" type="ORF">TSG867_LOCUS24323</name>
    <name evidence="8" type="ORF">UJA718_LOCUS17597</name>
</gene>
<dbReference type="Proteomes" id="UP000663838">
    <property type="component" value="Unassembled WGS sequence"/>
</dbReference>
<evidence type="ECO:0000313" key="2">
    <source>
        <dbReference type="EMBL" id="CAF3314209.1"/>
    </source>
</evidence>
<evidence type="ECO:0000313" key="9">
    <source>
        <dbReference type="EMBL" id="CAF4546112.1"/>
    </source>
</evidence>